<dbReference type="RefSeq" id="WP_320500122.1">
    <property type="nucleotide sequence ID" value="NZ_JAXCLX010000001.1"/>
</dbReference>
<dbReference type="Proteomes" id="UP001271769">
    <property type="component" value="Unassembled WGS sequence"/>
</dbReference>
<evidence type="ECO:0000256" key="1">
    <source>
        <dbReference type="SAM" id="Phobius"/>
    </source>
</evidence>
<comment type="caution">
    <text evidence="2">The sequence shown here is derived from an EMBL/GenBank/DDBJ whole genome shotgun (WGS) entry which is preliminary data.</text>
</comment>
<gene>
    <name evidence="2" type="ORF">SMD31_07150</name>
</gene>
<feature type="transmembrane region" description="Helical" evidence="1">
    <location>
        <begin position="20"/>
        <end position="42"/>
    </location>
</feature>
<keyword evidence="3" id="KW-1185">Reference proteome</keyword>
<protein>
    <submittedName>
        <fullName evidence="2">Uncharacterized protein</fullName>
    </submittedName>
</protein>
<organism evidence="2 3">
    <name type="scientific">Dongia rigui</name>
    <dbReference type="NCBI Taxonomy" id="940149"/>
    <lineage>
        <taxon>Bacteria</taxon>
        <taxon>Pseudomonadati</taxon>
        <taxon>Pseudomonadota</taxon>
        <taxon>Alphaproteobacteria</taxon>
        <taxon>Rhodospirillales</taxon>
        <taxon>Dongiaceae</taxon>
        <taxon>Dongia</taxon>
    </lineage>
</organism>
<keyword evidence="1" id="KW-0812">Transmembrane</keyword>
<reference evidence="2 3" key="1">
    <citation type="journal article" date="2013" name="Antonie Van Leeuwenhoek">
        <title>Dongia rigui sp. nov., isolated from freshwater of a large wetland in Korea.</title>
        <authorList>
            <person name="Baik K.S."/>
            <person name="Hwang Y.M."/>
            <person name="Choi J.S."/>
            <person name="Kwon J."/>
            <person name="Seong C.N."/>
        </authorList>
    </citation>
    <scope>NUCLEOTIDE SEQUENCE [LARGE SCALE GENOMIC DNA]</scope>
    <source>
        <strain evidence="2 3">04SU4-P</strain>
    </source>
</reference>
<evidence type="ECO:0000313" key="2">
    <source>
        <dbReference type="EMBL" id="MDY0871692.1"/>
    </source>
</evidence>
<keyword evidence="1" id="KW-1133">Transmembrane helix</keyword>
<dbReference type="EMBL" id="JAXCLX010000001">
    <property type="protein sequence ID" value="MDY0871692.1"/>
    <property type="molecule type" value="Genomic_DNA"/>
</dbReference>
<name>A0ABU5DWL8_9PROT</name>
<accession>A0ABU5DWL8</accession>
<proteinExistence type="predicted"/>
<sequence length="63" mass="7091">MPSTEGGIISIILQGYAACWPATLMLALGLIGSAIVALRCFLRDHHARREVIDYRQLKRPDRR</sequence>
<keyword evidence="1" id="KW-0472">Membrane</keyword>
<evidence type="ECO:0000313" key="3">
    <source>
        <dbReference type="Proteomes" id="UP001271769"/>
    </source>
</evidence>